<dbReference type="PANTHER" id="PTHR33371">
    <property type="entry name" value="INTERMEMBRANE PHOSPHOLIPID TRANSPORT SYSTEM BINDING PROTEIN MLAD-RELATED"/>
    <property type="match status" value="1"/>
</dbReference>
<evidence type="ECO:0000259" key="3">
    <source>
        <dbReference type="Pfam" id="PF02470"/>
    </source>
</evidence>
<dbReference type="EMBL" id="CP098502">
    <property type="protein sequence ID" value="UTI66176.1"/>
    <property type="molecule type" value="Genomic_DNA"/>
</dbReference>
<keyword evidence="2" id="KW-1133">Transmembrane helix</keyword>
<evidence type="ECO:0000256" key="1">
    <source>
        <dbReference type="SAM" id="MobiDB-lite"/>
    </source>
</evidence>
<dbReference type="InterPro" id="IPR003399">
    <property type="entry name" value="Mce/MlaD"/>
</dbReference>
<evidence type="ECO:0000256" key="2">
    <source>
        <dbReference type="SAM" id="Phobius"/>
    </source>
</evidence>
<gene>
    <name evidence="4" type="ORF">NBH00_08210</name>
</gene>
<dbReference type="PANTHER" id="PTHR33371:SF4">
    <property type="entry name" value="INTERMEMBRANE PHOSPHOLIPID TRANSPORT SYSTEM BINDING PROTEIN MLAD"/>
    <property type="match status" value="1"/>
</dbReference>
<name>A0ABY5DWX9_9ACTN</name>
<keyword evidence="2" id="KW-0472">Membrane</keyword>
<reference evidence="4 5" key="1">
    <citation type="submission" date="2022-06" db="EMBL/GenBank/DDBJ databases">
        <title>Paraconexibacter antarcticus.</title>
        <authorList>
            <person name="Kim C.S."/>
        </authorList>
    </citation>
    <scope>NUCLEOTIDE SEQUENCE [LARGE SCALE GENOMIC DNA]</scope>
    <source>
        <strain evidence="4 5">02-257</strain>
    </source>
</reference>
<evidence type="ECO:0000313" key="5">
    <source>
        <dbReference type="Proteomes" id="UP001056035"/>
    </source>
</evidence>
<protein>
    <submittedName>
        <fullName evidence="4">MlaD family protein</fullName>
    </submittedName>
</protein>
<proteinExistence type="predicted"/>
<evidence type="ECO:0000313" key="4">
    <source>
        <dbReference type="EMBL" id="UTI66176.1"/>
    </source>
</evidence>
<feature type="region of interest" description="Disordered" evidence="1">
    <location>
        <begin position="432"/>
        <end position="455"/>
    </location>
</feature>
<feature type="transmembrane region" description="Helical" evidence="2">
    <location>
        <begin position="12"/>
        <end position="31"/>
    </location>
</feature>
<feature type="domain" description="Mce/MlaD" evidence="3">
    <location>
        <begin position="43"/>
        <end position="119"/>
    </location>
</feature>
<keyword evidence="2" id="KW-0812">Transmembrane</keyword>
<sequence>MSPRQRIPKIVALGTFFVVVIVIFTGMYTLLAGGRIAGISAQPYKVSVLVDEPLQLIAGSDVRTSGVKVGTIDDIQPRGQRSLITIALKREHDHIYRDARVQTRLRTLLGESYLDVDPGTPAAGRVPANGMLSAEASRETVPLDKILNTLDPTTRKAVQGTIRGMGRGLDGRGDDINRTFADLGDAVDLGVPVVSDLRAQRRDLVAVIDQGAQVLDALGRRQDQLRSLVTSMHRTASAVSARDAALRASITQLRPTLPQVSKTVTAVQYLSKTATPVSDNLLTAAVALQPVIRDLGPTAADARRLAARLPAALDATDPLLRQLRSFTSAATPVTDALGPVLRQVVPMLNYLEPYRRDLSALAANMGSLFQFYGGLEPPNVQGPHHEINSGRVQLLVSPASLAATPPELVKLEDALLQTGVLKEIGGLRTNYYPPPGSADAPPRSDGKYTRVQALP</sequence>
<keyword evidence="5" id="KW-1185">Reference proteome</keyword>
<dbReference type="RefSeq" id="WP_254572851.1">
    <property type="nucleotide sequence ID" value="NZ_CP098502.1"/>
</dbReference>
<accession>A0ABY5DWX9</accession>
<dbReference type="InterPro" id="IPR052336">
    <property type="entry name" value="MlaD_Phospholipid_Transporter"/>
</dbReference>
<dbReference type="Proteomes" id="UP001056035">
    <property type="component" value="Chromosome"/>
</dbReference>
<dbReference type="Pfam" id="PF02470">
    <property type="entry name" value="MlaD"/>
    <property type="match status" value="1"/>
</dbReference>
<organism evidence="4 5">
    <name type="scientific">Paraconexibacter antarcticus</name>
    <dbReference type="NCBI Taxonomy" id="2949664"/>
    <lineage>
        <taxon>Bacteria</taxon>
        <taxon>Bacillati</taxon>
        <taxon>Actinomycetota</taxon>
        <taxon>Thermoleophilia</taxon>
        <taxon>Solirubrobacterales</taxon>
        <taxon>Paraconexibacteraceae</taxon>
        <taxon>Paraconexibacter</taxon>
    </lineage>
</organism>